<evidence type="ECO:0000313" key="2">
    <source>
        <dbReference type="Proteomes" id="UP000828390"/>
    </source>
</evidence>
<reference evidence="1" key="2">
    <citation type="submission" date="2020-11" db="EMBL/GenBank/DDBJ databases">
        <authorList>
            <person name="McCartney M.A."/>
            <person name="Auch B."/>
            <person name="Kono T."/>
            <person name="Mallez S."/>
            <person name="Becker A."/>
            <person name="Gohl D.M."/>
            <person name="Silverstein K.A.T."/>
            <person name="Koren S."/>
            <person name="Bechman K.B."/>
            <person name="Herman A."/>
            <person name="Abrahante J.E."/>
            <person name="Garbe J."/>
        </authorList>
    </citation>
    <scope>NUCLEOTIDE SEQUENCE</scope>
    <source>
        <strain evidence="1">Duluth1</strain>
        <tissue evidence="1">Whole animal</tissue>
    </source>
</reference>
<accession>A0A9D4L685</accession>
<gene>
    <name evidence="1" type="ORF">DPMN_094492</name>
</gene>
<keyword evidence="2" id="KW-1185">Reference proteome</keyword>
<reference evidence="1" key="1">
    <citation type="journal article" date="2019" name="bioRxiv">
        <title>The Genome of the Zebra Mussel, Dreissena polymorpha: A Resource for Invasive Species Research.</title>
        <authorList>
            <person name="McCartney M.A."/>
            <person name="Auch B."/>
            <person name="Kono T."/>
            <person name="Mallez S."/>
            <person name="Zhang Y."/>
            <person name="Obille A."/>
            <person name="Becker A."/>
            <person name="Abrahante J.E."/>
            <person name="Garbe J."/>
            <person name="Badalamenti J.P."/>
            <person name="Herman A."/>
            <person name="Mangelson H."/>
            <person name="Liachko I."/>
            <person name="Sullivan S."/>
            <person name="Sone E.D."/>
            <person name="Koren S."/>
            <person name="Silverstein K.A.T."/>
            <person name="Beckman K.B."/>
            <person name="Gohl D.M."/>
        </authorList>
    </citation>
    <scope>NUCLEOTIDE SEQUENCE</scope>
    <source>
        <strain evidence="1">Duluth1</strain>
        <tissue evidence="1">Whole animal</tissue>
    </source>
</reference>
<dbReference type="Proteomes" id="UP000828390">
    <property type="component" value="Unassembled WGS sequence"/>
</dbReference>
<comment type="caution">
    <text evidence="1">The sequence shown here is derived from an EMBL/GenBank/DDBJ whole genome shotgun (WGS) entry which is preliminary data.</text>
</comment>
<organism evidence="1 2">
    <name type="scientific">Dreissena polymorpha</name>
    <name type="common">Zebra mussel</name>
    <name type="synonym">Mytilus polymorpha</name>
    <dbReference type="NCBI Taxonomy" id="45954"/>
    <lineage>
        <taxon>Eukaryota</taxon>
        <taxon>Metazoa</taxon>
        <taxon>Spiralia</taxon>
        <taxon>Lophotrochozoa</taxon>
        <taxon>Mollusca</taxon>
        <taxon>Bivalvia</taxon>
        <taxon>Autobranchia</taxon>
        <taxon>Heteroconchia</taxon>
        <taxon>Euheterodonta</taxon>
        <taxon>Imparidentia</taxon>
        <taxon>Neoheterodontei</taxon>
        <taxon>Myida</taxon>
        <taxon>Dreissenoidea</taxon>
        <taxon>Dreissenidae</taxon>
        <taxon>Dreissena</taxon>
    </lineage>
</organism>
<protein>
    <submittedName>
        <fullName evidence="1">Uncharacterized protein</fullName>
    </submittedName>
</protein>
<name>A0A9D4L685_DREPO</name>
<proteinExistence type="predicted"/>
<dbReference type="AlphaFoldDB" id="A0A9D4L685"/>
<sequence length="90" mass="9676">MQILGATVASIVIEHEDDRGTLTVVMDTLNIETTCQRCTSYDRPPGYNEATTDISMESPNDIIIEEVAVDPLPTPLWPAQLSAGDGGQVS</sequence>
<dbReference type="EMBL" id="JAIWYP010000003">
    <property type="protein sequence ID" value="KAH3852003.1"/>
    <property type="molecule type" value="Genomic_DNA"/>
</dbReference>
<evidence type="ECO:0000313" key="1">
    <source>
        <dbReference type="EMBL" id="KAH3852003.1"/>
    </source>
</evidence>